<keyword evidence="3 4" id="KW-0974">Archaeal flagellum</keyword>
<dbReference type="GO" id="GO:0097589">
    <property type="term" value="C:archaeal-type flagellum"/>
    <property type="evidence" value="ECO:0007669"/>
    <property type="project" value="UniProtKB-SubCell"/>
</dbReference>
<dbReference type="InterPro" id="IPR002774">
    <property type="entry name" value="Flagellin_arc-type"/>
</dbReference>
<keyword evidence="5" id="KW-1133">Transmembrane helix</keyword>
<sequence>MKNVRKTKLLKGIVGIEAAIVLIAFVVVAAALAFVVLNMGFYTTQRSKEVMSQGLAQASSALEIDGTVLAKVDNETQELTCAVIPIRLSAGQKDVDLTPGKADIAIWVIDKGGLTATYNETQQAITNLTGYTIDNLCQAGGKTWSGVAVVWRQPNNGDTVLQAGEKVLVVINFTKLGNILTNVGKGLKPYDVFKVEIKPPIGSALTVERQVPASLTYSYIDLG</sequence>
<keyword evidence="5" id="KW-0812">Transmembrane</keyword>
<comment type="subcellular location">
    <subcellularLocation>
        <location evidence="1 4">Archaeal flagellum</location>
    </subcellularLocation>
</comment>
<evidence type="ECO:0000256" key="5">
    <source>
        <dbReference type="SAM" id="Phobius"/>
    </source>
</evidence>
<dbReference type="PANTHER" id="PTHR35903:SF1">
    <property type="entry name" value="FLAGELLIN B1"/>
    <property type="match status" value="1"/>
</dbReference>
<reference evidence="6" key="1">
    <citation type="journal article" date="2020" name="mSystems">
        <title>Genome- and Community-Level Interaction Insights into Carbon Utilization and Element Cycling Functions of Hydrothermarchaeota in Hydrothermal Sediment.</title>
        <authorList>
            <person name="Zhou Z."/>
            <person name="Liu Y."/>
            <person name="Xu W."/>
            <person name="Pan J."/>
            <person name="Luo Z.H."/>
            <person name="Li M."/>
        </authorList>
    </citation>
    <scope>NUCLEOTIDE SEQUENCE [LARGE SCALE GENOMIC DNA]</scope>
    <source>
        <strain evidence="6">SpSt-125</strain>
    </source>
</reference>
<comment type="function">
    <text evidence="4">Flagellin is the subunit protein which polymerizes to form the filaments of archaeal flagella.</text>
</comment>
<feature type="transmembrane region" description="Helical" evidence="5">
    <location>
        <begin position="12"/>
        <end position="37"/>
    </location>
</feature>
<evidence type="ECO:0000256" key="1">
    <source>
        <dbReference type="ARBA" id="ARBA00004618"/>
    </source>
</evidence>
<name>A0A7J2U6Q2_9CREN</name>
<evidence type="ECO:0000256" key="4">
    <source>
        <dbReference type="RuleBase" id="RU361282"/>
    </source>
</evidence>
<dbReference type="GO" id="GO:0097588">
    <property type="term" value="P:archaeal or bacterial-type flagellum-dependent cell motility"/>
    <property type="evidence" value="ECO:0007669"/>
    <property type="project" value="InterPro"/>
</dbReference>
<proteinExistence type="inferred from homology"/>
<evidence type="ECO:0000313" key="6">
    <source>
        <dbReference type="EMBL" id="HEM67902.1"/>
    </source>
</evidence>
<dbReference type="EMBL" id="DSEU01000070">
    <property type="protein sequence ID" value="HEM67902.1"/>
    <property type="molecule type" value="Genomic_DNA"/>
</dbReference>
<comment type="similarity">
    <text evidence="2 4">Belongs to the archaeal flagellin family.</text>
</comment>
<keyword evidence="6" id="KW-0966">Cell projection</keyword>
<keyword evidence="6" id="KW-0969">Cilium</keyword>
<protein>
    <recommendedName>
        <fullName evidence="4">Flagellin</fullName>
    </recommendedName>
</protein>
<evidence type="ECO:0000256" key="2">
    <source>
        <dbReference type="ARBA" id="ARBA00010256"/>
    </source>
</evidence>
<dbReference type="NCBIfam" id="TIGR02537">
    <property type="entry name" value="arch_flag_Nterm"/>
    <property type="match status" value="1"/>
</dbReference>
<accession>A0A7J2U6Q2</accession>
<organism evidence="6">
    <name type="scientific">Ignisphaera aggregans</name>
    <dbReference type="NCBI Taxonomy" id="334771"/>
    <lineage>
        <taxon>Archaea</taxon>
        <taxon>Thermoproteota</taxon>
        <taxon>Thermoprotei</taxon>
        <taxon>Desulfurococcales</taxon>
        <taxon>Desulfurococcaceae</taxon>
        <taxon>Ignisphaera</taxon>
    </lineage>
</organism>
<dbReference type="PANTHER" id="PTHR35903">
    <property type="entry name" value="FLAGELLIN B1"/>
    <property type="match status" value="1"/>
</dbReference>
<dbReference type="InterPro" id="IPR013373">
    <property type="entry name" value="Flagellin/pilin_N_arc"/>
</dbReference>
<comment type="caution">
    <text evidence="6">The sequence shown here is derived from an EMBL/GenBank/DDBJ whole genome shotgun (WGS) entry which is preliminary data.</text>
</comment>
<keyword evidence="5" id="KW-0472">Membrane</keyword>
<evidence type="ECO:0000256" key="3">
    <source>
        <dbReference type="ARBA" id="ARBA00022440"/>
    </source>
</evidence>
<keyword evidence="6" id="KW-0282">Flagellum</keyword>
<gene>
    <name evidence="6" type="ORF">ENO26_10135</name>
</gene>
<dbReference type="AlphaFoldDB" id="A0A7J2U6Q2"/>
<dbReference type="GO" id="GO:0005198">
    <property type="term" value="F:structural molecule activity"/>
    <property type="evidence" value="ECO:0007669"/>
    <property type="project" value="InterPro"/>
</dbReference>
<dbReference type="Pfam" id="PF01917">
    <property type="entry name" value="Flagellin_arch-type"/>
    <property type="match status" value="1"/>
</dbReference>